<dbReference type="Gene3D" id="2.20.25.90">
    <property type="entry name" value="ADC-like domains"/>
    <property type="match status" value="1"/>
</dbReference>
<dbReference type="InterPro" id="IPR009010">
    <property type="entry name" value="Asp_de-COase-like_dom_sf"/>
</dbReference>
<keyword evidence="3" id="KW-0408">Iron</keyword>
<dbReference type="Pfam" id="PF00384">
    <property type="entry name" value="Molybdopterin"/>
    <property type="match status" value="1"/>
</dbReference>
<keyword evidence="4" id="KW-0411">Iron-sulfur</keyword>
<dbReference type="Gene3D" id="3.40.50.740">
    <property type="match status" value="1"/>
</dbReference>
<dbReference type="InterPro" id="IPR006656">
    <property type="entry name" value="Mopterin_OxRdtase"/>
</dbReference>
<accession>A0ABN0WYI5</accession>
<organism evidence="6 7">
    <name type="scientific">Streptomyces blastmyceticus</name>
    <dbReference type="NCBI Taxonomy" id="68180"/>
    <lineage>
        <taxon>Bacteria</taxon>
        <taxon>Bacillati</taxon>
        <taxon>Actinomycetota</taxon>
        <taxon>Actinomycetes</taxon>
        <taxon>Kitasatosporales</taxon>
        <taxon>Streptomycetaceae</taxon>
        <taxon>Streptomyces</taxon>
    </lineage>
</organism>
<evidence type="ECO:0000256" key="3">
    <source>
        <dbReference type="ARBA" id="ARBA00023004"/>
    </source>
</evidence>
<dbReference type="RefSeq" id="WP_344118122.1">
    <property type="nucleotide sequence ID" value="NZ_BAAABW010000015.1"/>
</dbReference>
<dbReference type="PANTHER" id="PTHR43105:SF10">
    <property type="entry name" value="NADH-QUINONE OXIDOREDUCTASE SUBUNIT G"/>
    <property type="match status" value="1"/>
</dbReference>
<evidence type="ECO:0000256" key="2">
    <source>
        <dbReference type="ARBA" id="ARBA00022723"/>
    </source>
</evidence>
<comment type="caution">
    <text evidence="6">The sequence shown here is derived from an EMBL/GenBank/DDBJ whole genome shotgun (WGS) entry which is preliminary data.</text>
</comment>
<dbReference type="Pfam" id="PF04879">
    <property type="entry name" value="Molybdop_Fe4S4"/>
    <property type="match status" value="1"/>
</dbReference>
<evidence type="ECO:0000259" key="5">
    <source>
        <dbReference type="PROSITE" id="PS51669"/>
    </source>
</evidence>
<sequence>MTTTDTHCPYCALQCGMGLRTVAPGDTPGAPAVEVVERPGFPVNRGALCGKGQNAAAVLAGAARLSAPLLRDPRTGTLEEVSWERALDRVAAGLGDVAARHGREAVGVFGGGGLTNEKAYLLGKFARVVLRTPYIDYNGRFCMSSAAAASRAAFGVDRGLPFPLEDIATAGCVILAGGNPAETMPPALRYFTGMRENGGRLIVVDPRRTRTARHADLHLSPAPGTDLALASGLLHVVIADGLLDREFIADRTTGFEEARAAAMAHWPERVEELTGVPVPQLREAAHLFAGAETGMVLTARGSEQHSKGTDTVRAWINLCLATGKAGRPGSGFGCLTGQGNGQGGREHGQKSDQLPGYRSLTDPRARAHVAGVWGVDPDDLPGPGVSGYELLDRAGTAGGVRALLVMGSNPVVSAPHASHVTDRLRSLDLLVVSDVVLSETAALADVVLPSAQWAEETGTMTSLEGRVILRRAAVAPPEGVRSDLYVLKELAARLGVGRGFPDEPEEVFEELRRASAGGVADYAGISYARIGAEDGVFWPCPDAAHPGTPRLFLERFGTPDGRARFAGVVHRPPAEETDARFPLYLTTGRVGSQYQSGAQTRRVPALNAAAPGPFVELHPWLADRLGVGEGQLVAVTSRRGRATAPARITDAIRPDTVFMPFHWPGPGRANTLTNPALDPESRMPEFKVCAVRVERATEEAPS</sequence>
<dbReference type="CDD" id="cd00508">
    <property type="entry name" value="MopB_CT_Fdh-Nap-like"/>
    <property type="match status" value="1"/>
</dbReference>
<dbReference type="SUPFAM" id="SSF50692">
    <property type="entry name" value="ADC-like"/>
    <property type="match status" value="1"/>
</dbReference>
<keyword evidence="1" id="KW-0004">4Fe-4S</keyword>
<evidence type="ECO:0000313" key="7">
    <source>
        <dbReference type="Proteomes" id="UP001500063"/>
    </source>
</evidence>
<dbReference type="PROSITE" id="PS51669">
    <property type="entry name" value="4FE4S_MOW_BIS_MGD"/>
    <property type="match status" value="1"/>
</dbReference>
<reference evidence="6 7" key="1">
    <citation type="journal article" date="2019" name="Int. J. Syst. Evol. Microbiol.">
        <title>The Global Catalogue of Microorganisms (GCM) 10K type strain sequencing project: providing services to taxonomists for standard genome sequencing and annotation.</title>
        <authorList>
            <consortium name="The Broad Institute Genomics Platform"/>
            <consortium name="The Broad Institute Genome Sequencing Center for Infectious Disease"/>
            <person name="Wu L."/>
            <person name="Ma J."/>
        </authorList>
    </citation>
    <scope>NUCLEOTIDE SEQUENCE [LARGE SCALE GENOMIC DNA]</scope>
    <source>
        <strain evidence="6 7">JCM 4565</strain>
    </source>
</reference>
<dbReference type="Pfam" id="PF01568">
    <property type="entry name" value="Molydop_binding"/>
    <property type="match status" value="1"/>
</dbReference>
<name>A0ABN0WYI5_9ACTN</name>
<evidence type="ECO:0000313" key="6">
    <source>
        <dbReference type="EMBL" id="GAA0349559.1"/>
    </source>
</evidence>
<keyword evidence="2" id="KW-0479">Metal-binding</keyword>
<dbReference type="SUPFAM" id="SSF53706">
    <property type="entry name" value="Formate dehydrogenase/DMSO reductase, domains 1-3"/>
    <property type="match status" value="1"/>
</dbReference>
<keyword evidence="7" id="KW-1185">Reference proteome</keyword>
<feature type="domain" description="4Fe-4S Mo/W bis-MGD-type" evidence="5">
    <location>
        <begin position="1"/>
        <end position="63"/>
    </location>
</feature>
<dbReference type="InterPro" id="IPR050123">
    <property type="entry name" value="Prok_molybdopt-oxidoreductase"/>
</dbReference>
<dbReference type="EMBL" id="BAAABW010000015">
    <property type="protein sequence ID" value="GAA0349559.1"/>
    <property type="molecule type" value="Genomic_DNA"/>
</dbReference>
<dbReference type="InterPro" id="IPR006963">
    <property type="entry name" value="Mopterin_OxRdtase_4Fe-4S_dom"/>
</dbReference>
<dbReference type="PANTHER" id="PTHR43105">
    <property type="entry name" value="RESPIRATORY NITRATE REDUCTASE"/>
    <property type="match status" value="1"/>
</dbReference>
<dbReference type="InterPro" id="IPR006657">
    <property type="entry name" value="MoPterin_dinucl-bd_dom"/>
</dbReference>
<protein>
    <submittedName>
        <fullName evidence="6">Molybdopterin oxidoreductase family protein</fullName>
    </submittedName>
</protein>
<dbReference type="SMART" id="SM00926">
    <property type="entry name" value="Molybdop_Fe4S4"/>
    <property type="match status" value="1"/>
</dbReference>
<dbReference type="Gene3D" id="3.40.228.10">
    <property type="entry name" value="Dimethylsulfoxide Reductase, domain 2"/>
    <property type="match status" value="1"/>
</dbReference>
<dbReference type="Proteomes" id="UP001500063">
    <property type="component" value="Unassembled WGS sequence"/>
</dbReference>
<dbReference type="Gene3D" id="2.40.40.20">
    <property type="match status" value="1"/>
</dbReference>
<proteinExistence type="predicted"/>
<evidence type="ECO:0000256" key="1">
    <source>
        <dbReference type="ARBA" id="ARBA00022485"/>
    </source>
</evidence>
<gene>
    <name evidence="6" type="ORF">GCM10010319_27990</name>
</gene>
<evidence type="ECO:0000256" key="4">
    <source>
        <dbReference type="ARBA" id="ARBA00023014"/>
    </source>
</evidence>